<proteinExistence type="predicted"/>
<dbReference type="PANTHER" id="PTHR37042:SF4">
    <property type="entry name" value="OUTER MEMBRANE PROTEIN RV1973"/>
    <property type="match status" value="1"/>
</dbReference>
<evidence type="ECO:0000256" key="2">
    <source>
        <dbReference type="ARBA" id="ARBA00023136"/>
    </source>
</evidence>
<evidence type="ECO:0008006" key="7">
    <source>
        <dbReference type="Google" id="ProtNLM"/>
    </source>
</evidence>
<dbReference type="PANTHER" id="PTHR37042">
    <property type="entry name" value="OUTER MEMBRANE PROTEIN RV1973"/>
    <property type="match status" value="1"/>
</dbReference>
<comment type="subcellular location">
    <subcellularLocation>
        <location evidence="1">Membrane</location>
    </subcellularLocation>
</comment>
<sequence length="194" mass="20922">MDEVDEKADIRDHDAGETSTEAPEVESPKPRTRRFAWNRRLTHLTVAGVALILTLAGAYLKWVDGSARLAQTAAVTSVQAATESTIAMLSYRPDTVEKELTAAGDRMTGSFRQEYAKLIHDVVIPGAKQKKISAIATVPAAASQSATASHATVLVFVNQTIMMGGDPPTDTASSVRITLDKVNDRWLISQFTPV</sequence>
<feature type="transmembrane region" description="Helical" evidence="4">
    <location>
        <begin position="41"/>
        <end position="62"/>
    </location>
</feature>
<feature type="compositionally biased region" description="Basic and acidic residues" evidence="3">
    <location>
        <begin position="7"/>
        <end position="16"/>
    </location>
</feature>
<dbReference type="Proteomes" id="UP000192707">
    <property type="component" value="Unassembled WGS sequence"/>
</dbReference>
<name>A0A1W9ZHY9_MYCAI</name>
<feature type="region of interest" description="Disordered" evidence="3">
    <location>
        <begin position="1"/>
        <end position="31"/>
    </location>
</feature>
<keyword evidence="4" id="KW-0812">Transmembrane</keyword>
<keyword evidence="2 4" id="KW-0472">Membrane</keyword>
<evidence type="ECO:0000313" key="6">
    <source>
        <dbReference type="Proteomes" id="UP000192707"/>
    </source>
</evidence>
<organism evidence="5 6">
    <name type="scientific">Mycobacterium arosiense ATCC BAA-1401 = DSM 45069</name>
    <dbReference type="NCBI Taxonomy" id="1265311"/>
    <lineage>
        <taxon>Bacteria</taxon>
        <taxon>Bacillati</taxon>
        <taxon>Actinomycetota</taxon>
        <taxon>Actinomycetes</taxon>
        <taxon>Mycobacteriales</taxon>
        <taxon>Mycobacteriaceae</taxon>
        <taxon>Mycobacterium</taxon>
        <taxon>Mycobacterium avium complex (MAC)</taxon>
    </lineage>
</organism>
<dbReference type="AlphaFoldDB" id="A0A1W9ZHY9"/>
<gene>
    <name evidence="5" type="ORF">BST14_11540</name>
</gene>
<comment type="caution">
    <text evidence="5">The sequence shown here is derived from an EMBL/GenBank/DDBJ whole genome shotgun (WGS) entry which is preliminary data.</text>
</comment>
<dbReference type="GO" id="GO:0016020">
    <property type="term" value="C:membrane"/>
    <property type="evidence" value="ECO:0007669"/>
    <property type="project" value="UniProtKB-SubCell"/>
</dbReference>
<evidence type="ECO:0000256" key="1">
    <source>
        <dbReference type="ARBA" id="ARBA00004370"/>
    </source>
</evidence>
<evidence type="ECO:0000313" key="5">
    <source>
        <dbReference type="EMBL" id="ORA15713.1"/>
    </source>
</evidence>
<reference evidence="5 6" key="1">
    <citation type="submission" date="2016-12" db="EMBL/GenBank/DDBJ databases">
        <title>The new phylogeny of genus Mycobacterium.</title>
        <authorList>
            <person name="Tortoli E."/>
            <person name="Trovato A."/>
            <person name="Cirillo D.M."/>
        </authorList>
    </citation>
    <scope>NUCLEOTIDE SEQUENCE [LARGE SCALE GENOMIC DNA]</scope>
    <source>
        <strain evidence="5 6">DSM 45069</strain>
    </source>
</reference>
<accession>A0A1W9ZHY9</accession>
<keyword evidence="6" id="KW-1185">Reference proteome</keyword>
<dbReference type="EMBL" id="MVHG01000021">
    <property type="protein sequence ID" value="ORA15713.1"/>
    <property type="molecule type" value="Genomic_DNA"/>
</dbReference>
<keyword evidence="4" id="KW-1133">Transmembrane helix</keyword>
<evidence type="ECO:0000256" key="3">
    <source>
        <dbReference type="SAM" id="MobiDB-lite"/>
    </source>
</evidence>
<protein>
    <recommendedName>
        <fullName evidence="7">Twin-arginine translocation pathway signal</fullName>
    </recommendedName>
</protein>
<evidence type="ECO:0000256" key="4">
    <source>
        <dbReference type="SAM" id="Phobius"/>
    </source>
</evidence>